<dbReference type="AlphaFoldDB" id="A0A6B2L537"/>
<feature type="compositionally biased region" description="Low complexity" evidence="2">
    <location>
        <begin position="252"/>
        <end position="261"/>
    </location>
</feature>
<dbReference type="InterPro" id="IPR036915">
    <property type="entry name" value="Cyclin-like_sf"/>
</dbReference>
<accession>A0A6B2L537</accession>
<dbReference type="InterPro" id="IPR013763">
    <property type="entry name" value="Cyclin-like_dom"/>
</dbReference>
<reference evidence="4" key="1">
    <citation type="journal article" date="2020" name="J. Eukaryot. Microbiol.">
        <title>De novo Sequencing, Assembly and Annotation of the Transcriptome for the Free-Living Testate Amoeba Arcella intermedia.</title>
        <authorList>
            <person name="Ribeiro G.M."/>
            <person name="Porfirio-Sousa A.L."/>
            <person name="Maurer-Alcala X.X."/>
            <person name="Katz L.A."/>
            <person name="Lahr D.J.G."/>
        </authorList>
    </citation>
    <scope>NUCLEOTIDE SEQUENCE</scope>
</reference>
<dbReference type="EMBL" id="GIBP01002979">
    <property type="protein sequence ID" value="NDV31948.1"/>
    <property type="molecule type" value="Transcribed_RNA"/>
</dbReference>
<evidence type="ECO:0000259" key="3">
    <source>
        <dbReference type="SMART" id="SM00385"/>
    </source>
</evidence>
<dbReference type="SMART" id="SM00385">
    <property type="entry name" value="CYCLIN"/>
    <property type="match status" value="1"/>
</dbReference>
<organism evidence="4">
    <name type="scientific">Arcella intermedia</name>
    <dbReference type="NCBI Taxonomy" id="1963864"/>
    <lineage>
        <taxon>Eukaryota</taxon>
        <taxon>Amoebozoa</taxon>
        <taxon>Tubulinea</taxon>
        <taxon>Elardia</taxon>
        <taxon>Arcellinida</taxon>
        <taxon>Sphaerothecina</taxon>
        <taxon>Arcellidae</taxon>
        <taxon>Arcella</taxon>
    </lineage>
</organism>
<evidence type="ECO:0000256" key="1">
    <source>
        <dbReference type="RuleBase" id="RU000383"/>
    </source>
</evidence>
<dbReference type="SUPFAM" id="SSF47954">
    <property type="entry name" value="Cyclin-like"/>
    <property type="match status" value="1"/>
</dbReference>
<evidence type="ECO:0000313" key="4">
    <source>
        <dbReference type="EMBL" id="NDV31948.1"/>
    </source>
</evidence>
<dbReference type="InterPro" id="IPR006671">
    <property type="entry name" value="Cyclin_N"/>
</dbReference>
<dbReference type="PANTHER" id="PTHR14248">
    <property type="entry name" value="CYCLIN Y, ISOFORM A"/>
    <property type="match status" value="1"/>
</dbReference>
<feature type="compositionally biased region" description="Pro residues" evidence="2">
    <location>
        <begin position="319"/>
        <end position="340"/>
    </location>
</feature>
<proteinExistence type="inferred from homology"/>
<dbReference type="Pfam" id="PF00134">
    <property type="entry name" value="Cyclin_N"/>
    <property type="match status" value="1"/>
</dbReference>
<comment type="similarity">
    <text evidence="1">Belongs to the cyclin family.</text>
</comment>
<feature type="region of interest" description="Disordered" evidence="2">
    <location>
        <begin position="242"/>
        <end position="261"/>
    </location>
</feature>
<keyword evidence="1" id="KW-0195">Cyclin</keyword>
<evidence type="ECO:0000256" key="2">
    <source>
        <dbReference type="SAM" id="MobiDB-lite"/>
    </source>
</evidence>
<feature type="region of interest" description="Disordered" evidence="2">
    <location>
        <begin position="267"/>
        <end position="364"/>
    </location>
</feature>
<dbReference type="Gene3D" id="1.10.472.10">
    <property type="entry name" value="Cyclin-like"/>
    <property type="match status" value="1"/>
</dbReference>
<sequence>MLNDSQFEPGVTKNIVSPKLKVFRTKYNSTASLFIDHNATIIDPDLEKTLEWKSLALHGMMKEYETRKPQKFNKSFCEAEYLKRSGVVLEPSGIPEKKEIHDFLTSLYHNAQLPGECAIMALAYIERFLTLTDITFHTTNYKLIVLGAVIIARKVWIDQSRVSNINFVKLFPYLTIDDLAFLEREYLSDLQFVVSMKPSIYAKYYFALSSIAEKNEENFPLKPLSREDEEYLESLTHNVEKMAKRNRKRSASLSDVGSGLVGSDVSPLRNYKNGALNHNRSHPGKINKSPEGDSMRRRKSNPNASEFRNLVIPQYHPAMPRPALPAPPPRLSNPAAPQPSYPSLQQSHHPRYPRNPFPPIQETPQKADTQELDRLVKNLNLTNQKAFKPKYPAPSFDPSLNGTTSRFNKEMLFNKFV</sequence>
<feature type="domain" description="Cyclin-like" evidence="3">
    <location>
        <begin position="102"/>
        <end position="188"/>
    </location>
</feature>
<protein>
    <recommendedName>
        <fullName evidence="3">Cyclin-like domain-containing protein</fullName>
    </recommendedName>
</protein>
<dbReference type="CDD" id="cd20540">
    <property type="entry name" value="CYCLIN_CCNY_like"/>
    <property type="match status" value="1"/>
</dbReference>
<name>A0A6B2L537_9EUKA</name>